<keyword evidence="1" id="KW-0812">Transmembrane</keyword>
<dbReference type="InterPro" id="IPR007352">
    <property type="entry name" value="DUF420"/>
</dbReference>
<dbReference type="GeneID" id="40157375"/>
<keyword evidence="1" id="KW-0472">Membrane</keyword>
<reference evidence="2" key="4">
    <citation type="submission" date="2014-05" db="EMBL/GenBank/DDBJ databases">
        <authorList>
            <person name="Wang L."/>
            <person name="Yang H."/>
            <person name="Xiang H."/>
        </authorList>
    </citation>
    <scope>NUCLEOTIDE SEQUENCE</scope>
    <source>
        <strain evidence="2">CGMCC 1.2087</strain>
    </source>
</reference>
<sequence>MEFRARDHVRGLTAFLSVVSLALVFGAVLGAIPRAAIPTAPDAVFDAIPHANAVISTAAIVTIVAGVRFIKRGEVEKHQRMMLASFLLFATFLVLYLYKVVVKGTTPFPAQGPEVVYQFIYLPTLAIHILLAVVCVPVVYYAMLLALTRPISEVFGTQHARFGRIAASLWLVSFVLGNVVYALLYVIY</sequence>
<dbReference type="AlphaFoldDB" id="I3R847"/>
<dbReference type="RefSeq" id="WP_004060211.1">
    <property type="nucleotide sequence ID" value="NC_017941.2"/>
</dbReference>
<dbReference type="EMBL" id="CP039139">
    <property type="protein sequence ID" value="QCQ76160.1"/>
    <property type="molecule type" value="Genomic_DNA"/>
</dbReference>
<feature type="transmembrane region" description="Helical" evidence="1">
    <location>
        <begin position="82"/>
        <end position="99"/>
    </location>
</feature>
<reference evidence="2" key="1">
    <citation type="journal article" date="2012" name="Appl. Environ. Microbiol.">
        <title>Identification of the haloarchaeal phasin (PhaP) that functions in polyhydroxyalkanoate accumulation and granule formation in Haloferax mediterranei.</title>
        <authorList>
            <person name="Cai S."/>
            <person name="Cai L."/>
            <person name="Liu H."/>
            <person name="Liu X."/>
            <person name="Han J."/>
            <person name="Zhou J."/>
            <person name="Xiang H."/>
        </authorList>
    </citation>
    <scope>NUCLEOTIDE SEQUENCE</scope>
    <source>
        <strain evidence="2">CGMCC 1.2087</strain>
    </source>
</reference>
<dbReference type="KEGG" id="hme:HFX_2730"/>
<dbReference type="InterPro" id="IPR013833">
    <property type="entry name" value="Cyt_c_oxidase_su3_a-hlx"/>
</dbReference>
<dbReference type="GO" id="GO:0004129">
    <property type="term" value="F:cytochrome-c oxidase activity"/>
    <property type="evidence" value="ECO:0007669"/>
    <property type="project" value="InterPro"/>
</dbReference>
<dbReference type="EMBL" id="CP001868">
    <property type="protein sequence ID" value="AFK20407.1"/>
    <property type="molecule type" value="Genomic_DNA"/>
</dbReference>
<dbReference type="PANTHER" id="PTHR37692">
    <property type="entry name" value="HYPOTHETICAL MEMBRANE SPANNING PROTEIN"/>
    <property type="match status" value="1"/>
</dbReference>
<feature type="transmembrane region" description="Helical" evidence="1">
    <location>
        <begin position="12"/>
        <end position="32"/>
    </location>
</feature>
<dbReference type="PATRIC" id="fig|523841.21.peg.3117"/>
<keyword evidence="6" id="KW-1185">Reference proteome</keyword>
<evidence type="ECO:0000313" key="7">
    <source>
        <dbReference type="Proteomes" id="UP000299011"/>
    </source>
</evidence>
<dbReference type="OrthoDB" id="202206at2157"/>
<accession>I3R847</accession>
<dbReference type="Proteomes" id="UP000011603">
    <property type="component" value="Unassembled WGS sequence"/>
</dbReference>
<dbReference type="HOGENOM" id="CLU_104065_1_0_2"/>
<reference evidence="3 6" key="3">
    <citation type="journal article" date="2014" name="PLoS Genet.">
        <title>Phylogenetically driven sequencing of extremely halophilic archaea reveals strategies for static and dynamic osmo-response.</title>
        <authorList>
            <person name="Becker E.A."/>
            <person name="Seitzer P.M."/>
            <person name="Tritt A."/>
            <person name="Larsen D."/>
            <person name="Krusor M."/>
            <person name="Yao A.I."/>
            <person name="Wu D."/>
            <person name="Madern D."/>
            <person name="Eisen J.A."/>
            <person name="Darling A.E."/>
            <person name="Facciotti M.T."/>
        </authorList>
    </citation>
    <scope>NUCLEOTIDE SEQUENCE [LARGE SCALE GENOMIC DNA]</scope>
    <source>
        <strain evidence="3">ATCC 33500</strain>
        <strain evidence="6">ATCC 33500 / DSM 1411 / JCM 8866 / NBRC 14739 / NCIMB 2177 / R-4</strain>
    </source>
</reference>
<gene>
    <name evidence="2" type="ordered locus">HFX_2730</name>
    <name evidence="3" type="ORF">C439_15445</name>
    <name evidence="4" type="ORF">E6P09_13120</name>
</gene>
<evidence type="ECO:0000313" key="6">
    <source>
        <dbReference type="Proteomes" id="UP000011603"/>
    </source>
</evidence>
<dbReference type="STRING" id="523841.HFX_2730"/>
<organism evidence="2 5">
    <name type="scientific">Haloferax mediterranei (strain ATCC 33500 / DSM 1411 / JCM 8866 / NBRC 14739 / NCIMB 2177 / R-4)</name>
    <name type="common">Halobacterium mediterranei</name>
    <dbReference type="NCBI Taxonomy" id="523841"/>
    <lineage>
        <taxon>Archaea</taxon>
        <taxon>Methanobacteriati</taxon>
        <taxon>Methanobacteriota</taxon>
        <taxon>Stenosarchaea group</taxon>
        <taxon>Halobacteria</taxon>
        <taxon>Halobacteriales</taxon>
        <taxon>Haloferacaceae</taxon>
        <taxon>Haloferax</taxon>
    </lineage>
</organism>
<evidence type="ECO:0000313" key="5">
    <source>
        <dbReference type="Proteomes" id="UP000006469"/>
    </source>
</evidence>
<feature type="transmembrane region" description="Helical" evidence="1">
    <location>
        <begin position="165"/>
        <end position="187"/>
    </location>
</feature>
<feature type="transmembrane region" description="Helical" evidence="1">
    <location>
        <begin position="52"/>
        <end position="70"/>
    </location>
</feature>
<dbReference type="Gene3D" id="1.20.120.80">
    <property type="entry name" value="Cytochrome c oxidase, subunit III, four-helix bundle"/>
    <property type="match status" value="1"/>
</dbReference>
<evidence type="ECO:0000313" key="2">
    <source>
        <dbReference type="EMBL" id="AFK20407.1"/>
    </source>
</evidence>
<dbReference type="EMBL" id="AOLO01000013">
    <property type="protein sequence ID" value="ELZ98192.1"/>
    <property type="molecule type" value="Genomic_DNA"/>
</dbReference>
<name>I3R847_HALMT</name>
<feature type="transmembrane region" description="Helical" evidence="1">
    <location>
        <begin position="119"/>
        <end position="144"/>
    </location>
</feature>
<evidence type="ECO:0000313" key="3">
    <source>
        <dbReference type="EMBL" id="ELZ98192.1"/>
    </source>
</evidence>
<keyword evidence="1" id="KW-1133">Transmembrane helix</keyword>
<proteinExistence type="predicted"/>
<dbReference type="PANTHER" id="PTHR37692:SF1">
    <property type="entry name" value="DUF420 DOMAIN-CONTAINING PROTEIN"/>
    <property type="match status" value="1"/>
</dbReference>
<dbReference type="Pfam" id="PF04238">
    <property type="entry name" value="DUF420"/>
    <property type="match status" value="1"/>
</dbReference>
<reference evidence="2 5" key="2">
    <citation type="journal article" date="2012" name="J. Bacteriol.">
        <title>Complete genome sequence of the metabolically versatile halophilic archaeon Haloferax mediterranei, a poly(3-hydroxybutyrate-co-3-hydroxyvalerate) producer.</title>
        <authorList>
            <person name="Han J."/>
            <person name="Zhang F."/>
            <person name="Hou J."/>
            <person name="Liu X."/>
            <person name="Li M."/>
            <person name="Liu H."/>
            <person name="Cai L."/>
            <person name="Zhang B."/>
            <person name="Chen Y."/>
            <person name="Zhou J."/>
            <person name="Hu S."/>
            <person name="Xiang H."/>
        </authorList>
    </citation>
    <scope>NUCLEOTIDE SEQUENCE [LARGE SCALE GENOMIC DNA]</scope>
    <source>
        <strain evidence="5">ATCC 33500 / DSM 1411 / JCM 8866 / NBRC 14739 / NCIMB 2177 / R-4</strain>
        <strain evidence="2">CGMCC 1.2087</strain>
    </source>
</reference>
<dbReference type="GO" id="GO:0016020">
    <property type="term" value="C:membrane"/>
    <property type="evidence" value="ECO:0007669"/>
    <property type="project" value="InterPro"/>
</dbReference>
<dbReference type="Proteomes" id="UP000299011">
    <property type="component" value="Chromosome"/>
</dbReference>
<reference evidence="4 7" key="5">
    <citation type="submission" date="2019-04" db="EMBL/GenBank/DDBJ databases">
        <title>Methylomes of two halophilic Archaea, Haloarcula marismortui and Haloferax mediterranei.</title>
        <authorList>
            <person name="DasSarma S."/>
            <person name="DasSarma P."/>
            <person name="DasSarma S."/>
            <person name="Fomenkov A."/>
            <person name="Vincze T."/>
            <person name="Anton B.P."/>
            <person name="Roberts R.J."/>
        </authorList>
    </citation>
    <scope>NUCLEOTIDE SEQUENCE [LARGE SCALE GENOMIC DNA]</scope>
    <source>
        <strain evidence="4">ATCC 33500</strain>
        <strain evidence="7">ATCC 33500 / DSM 1411 / JCM 8866 / NBRC 14739 / NCIMB 2177 / R-4</strain>
    </source>
</reference>
<dbReference type="GO" id="GO:0022904">
    <property type="term" value="P:respiratory electron transport chain"/>
    <property type="evidence" value="ECO:0007669"/>
    <property type="project" value="InterPro"/>
</dbReference>
<evidence type="ECO:0000313" key="4">
    <source>
        <dbReference type="EMBL" id="QCQ76160.1"/>
    </source>
</evidence>
<dbReference type="PaxDb" id="523841-HFX_2730"/>
<dbReference type="eggNOG" id="arCOG02864">
    <property type="taxonomic scope" value="Archaea"/>
</dbReference>
<evidence type="ECO:0000256" key="1">
    <source>
        <dbReference type="SAM" id="Phobius"/>
    </source>
</evidence>
<dbReference type="Proteomes" id="UP000006469">
    <property type="component" value="Chromosome"/>
</dbReference>
<protein>
    <submittedName>
        <fullName evidence="4">DUF420 domain-containing protein</fullName>
    </submittedName>
</protein>